<organism evidence="2 3">
    <name type="scientific">Triplophysa rosa</name>
    <name type="common">Cave loach</name>
    <dbReference type="NCBI Taxonomy" id="992332"/>
    <lineage>
        <taxon>Eukaryota</taxon>
        <taxon>Metazoa</taxon>
        <taxon>Chordata</taxon>
        <taxon>Craniata</taxon>
        <taxon>Vertebrata</taxon>
        <taxon>Euteleostomi</taxon>
        <taxon>Actinopterygii</taxon>
        <taxon>Neopterygii</taxon>
        <taxon>Teleostei</taxon>
        <taxon>Ostariophysi</taxon>
        <taxon>Cypriniformes</taxon>
        <taxon>Nemacheilidae</taxon>
        <taxon>Triplophysa</taxon>
    </lineage>
</organism>
<reference evidence="2" key="1">
    <citation type="submission" date="2021-02" db="EMBL/GenBank/DDBJ databases">
        <title>Comparative genomics reveals that relaxation of natural selection precedes convergent phenotypic evolution of cavefish.</title>
        <authorList>
            <person name="Peng Z."/>
        </authorList>
    </citation>
    <scope>NUCLEOTIDE SEQUENCE</scope>
    <source>
        <tissue evidence="2">Muscle</tissue>
    </source>
</reference>
<accession>A0A9W7WSQ1</accession>
<sequence>MSHCGSRKGDCVLKKQQSTSVSRVISKLSPTADRDGITTVDEEEEEGPTQLTLTAEDKKTESAEKCSI</sequence>
<evidence type="ECO:0000313" key="3">
    <source>
        <dbReference type="Proteomes" id="UP001059041"/>
    </source>
</evidence>
<evidence type="ECO:0000313" key="2">
    <source>
        <dbReference type="EMBL" id="KAI7807571.1"/>
    </source>
</evidence>
<gene>
    <name evidence="2" type="ORF">IRJ41_006817</name>
</gene>
<feature type="region of interest" description="Disordered" evidence="1">
    <location>
        <begin position="1"/>
        <end position="68"/>
    </location>
</feature>
<comment type="caution">
    <text evidence="2">The sequence shown here is derived from an EMBL/GenBank/DDBJ whole genome shotgun (WGS) entry which is preliminary data.</text>
</comment>
<keyword evidence="3" id="KW-1185">Reference proteome</keyword>
<name>A0A9W7WSQ1_TRIRA</name>
<dbReference type="Proteomes" id="UP001059041">
    <property type="component" value="Linkage Group LG7"/>
</dbReference>
<evidence type="ECO:0000256" key="1">
    <source>
        <dbReference type="SAM" id="MobiDB-lite"/>
    </source>
</evidence>
<dbReference type="EMBL" id="JAFHDT010000007">
    <property type="protein sequence ID" value="KAI7807571.1"/>
    <property type="molecule type" value="Genomic_DNA"/>
</dbReference>
<proteinExistence type="predicted"/>
<dbReference type="AlphaFoldDB" id="A0A9W7WSQ1"/>
<protein>
    <submittedName>
        <fullName evidence="2">Uncharacterized protein</fullName>
    </submittedName>
</protein>
<feature type="compositionally biased region" description="Basic and acidic residues" evidence="1">
    <location>
        <begin position="55"/>
        <end position="68"/>
    </location>
</feature>